<keyword evidence="3" id="KW-0418">Kinase</keyword>
<dbReference type="InterPro" id="IPR011009">
    <property type="entry name" value="Kinase-like_dom_sf"/>
</dbReference>
<feature type="domain" description="Protein kinase" evidence="6">
    <location>
        <begin position="1"/>
        <end position="266"/>
    </location>
</feature>
<evidence type="ECO:0000256" key="3">
    <source>
        <dbReference type="ARBA" id="ARBA00022777"/>
    </source>
</evidence>
<dbReference type="Gene3D" id="2.40.128.260">
    <property type="entry name" value="Type IV secretion system, VirB10/TraB/TrbI"/>
    <property type="match status" value="1"/>
</dbReference>
<dbReference type="InterPro" id="IPR008271">
    <property type="entry name" value="Ser/Thr_kinase_AS"/>
</dbReference>
<evidence type="ECO:0000313" key="8">
    <source>
        <dbReference type="Proteomes" id="UP001162734"/>
    </source>
</evidence>
<evidence type="ECO:0000256" key="2">
    <source>
        <dbReference type="ARBA" id="ARBA00022741"/>
    </source>
</evidence>
<dbReference type="Proteomes" id="UP001162734">
    <property type="component" value="Chromosome"/>
</dbReference>
<dbReference type="EMBL" id="AP025592">
    <property type="protein sequence ID" value="BDG08643.1"/>
    <property type="molecule type" value="Genomic_DNA"/>
</dbReference>
<dbReference type="CDD" id="cd14014">
    <property type="entry name" value="STKc_PknB_like"/>
    <property type="match status" value="1"/>
</dbReference>
<proteinExistence type="predicted"/>
<evidence type="ECO:0000256" key="1">
    <source>
        <dbReference type="ARBA" id="ARBA00022679"/>
    </source>
</evidence>
<name>A0ABM7X9W7_9BACT</name>
<accession>A0ABM7X9W7</accession>
<organism evidence="7 8">
    <name type="scientific">Anaeromyxobacter paludicola</name>
    <dbReference type="NCBI Taxonomy" id="2918171"/>
    <lineage>
        <taxon>Bacteria</taxon>
        <taxon>Pseudomonadati</taxon>
        <taxon>Myxococcota</taxon>
        <taxon>Myxococcia</taxon>
        <taxon>Myxococcales</taxon>
        <taxon>Cystobacterineae</taxon>
        <taxon>Anaeromyxobacteraceae</taxon>
        <taxon>Anaeromyxobacter</taxon>
    </lineage>
</organism>
<evidence type="ECO:0000259" key="6">
    <source>
        <dbReference type="PROSITE" id="PS50011"/>
    </source>
</evidence>
<reference evidence="8" key="1">
    <citation type="journal article" date="2022" name="Int. J. Syst. Evol. Microbiol.">
        <title>Anaeromyxobacter oryzae sp. nov., Anaeromyxobacter diazotrophicus sp. nov. and Anaeromyxobacter paludicola sp. nov., isolated from paddy soils.</title>
        <authorList>
            <person name="Itoh H."/>
            <person name="Xu Z."/>
            <person name="Mise K."/>
            <person name="Masuda Y."/>
            <person name="Ushijima N."/>
            <person name="Hayakawa C."/>
            <person name="Shiratori Y."/>
            <person name="Senoo K."/>
        </authorList>
    </citation>
    <scope>NUCLEOTIDE SEQUENCE [LARGE SCALE GENOMIC DNA]</scope>
    <source>
        <strain evidence="8">Red630</strain>
    </source>
</reference>
<dbReference type="PANTHER" id="PTHR43289">
    <property type="entry name" value="MITOGEN-ACTIVATED PROTEIN KINASE KINASE KINASE 20-RELATED"/>
    <property type="match status" value="1"/>
</dbReference>
<dbReference type="PROSITE" id="PS00108">
    <property type="entry name" value="PROTEIN_KINASE_ST"/>
    <property type="match status" value="1"/>
</dbReference>
<protein>
    <recommendedName>
        <fullName evidence="6">Protein kinase domain-containing protein</fullName>
    </recommendedName>
</protein>
<dbReference type="PANTHER" id="PTHR43289:SF6">
    <property type="entry name" value="SERINE_THREONINE-PROTEIN KINASE NEKL-3"/>
    <property type="match status" value="1"/>
</dbReference>
<keyword evidence="2" id="KW-0547">Nucleotide-binding</keyword>
<keyword evidence="4" id="KW-0067">ATP-binding</keyword>
<evidence type="ECO:0000256" key="4">
    <source>
        <dbReference type="ARBA" id="ARBA00022840"/>
    </source>
</evidence>
<dbReference type="InterPro" id="IPR042217">
    <property type="entry name" value="T4SS_VirB10/TrbI"/>
</dbReference>
<evidence type="ECO:0000313" key="7">
    <source>
        <dbReference type="EMBL" id="BDG08643.1"/>
    </source>
</evidence>
<gene>
    <name evidence="7" type="ORF">AMPC_17560</name>
</gene>
<dbReference type="PROSITE" id="PS50011">
    <property type="entry name" value="PROTEIN_KINASE_DOM"/>
    <property type="match status" value="1"/>
</dbReference>
<dbReference type="Pfam" id="PF00069">
    <property type="entry name" value="Pkinase"/>
    <property type="match status" value="1"/>
</dbReference>
<keyword evidence="8" id="KW-1185">Reference proteome</keyword>
<sequence>MAEVFLARRLGPAGFTRDVALKCMLAGLDLDERTRRAFVYEARLAARLRHPNIAEAHDLAVLDGRYYLVLEYVDGVTAKAASEAARSAGRRLSEALCCHVAASVAEALHHAHALTGDDGHALGIVHRDVKASNVMIARSGAVKLLDFGVAYARLEGRDRTRTGQQRGTYSYFSPEQASEEVLDGRSDLFSLGIVLVELLTGNRVFDTGSEVGTLQKIAECDPTDVAAATEDLPSGLAAICARALAKERGERFQDGTEFSRALRDYLASLGKAYWPSDCAAELREFGLLDAPGRPAPRGSSGDGSEGWTARGAVAENEVAARSPPTRSAGRQISARRWATAALAAGTLAATLWGAARFVEARRRSTLAAMPAPSSEPVQTRTPVDILKGPVPPPLAQPPALEAKVDALVEPVVRPKRTAKAGGRSATQEREPPPPERTPQRSRPAEFADRPSVGSARATLPRGTLVPARLVSSLDATHPGQASAEVAEEVVAEGMPAVPKGSTLACTARLPRDGRVPLTCDRITAGDRELTFSGVAVGEGQRVGLRAVDNEVAAGTSFVVYVNAPAAVR</sequence>
<keyword evidence="1" id="KW-0808">Transferase</keyword>
<feature type="region of interest" description="Disordered" evidence="5">
    <location>
        <begin position="366"/>
        <end position="397"/>
    </location>
</feature>
<feature type="region of interest" description="Disordered" evidence="5">
    <location>
        <begin position="411"/>
        <end position="460"/>
    </location>
</feature>
<evidence type="ECO:0000256" key="5">
    <source>
        <dbReference type="SAM" id="MobiDB-lite"/>
    </source>
</evidence>
<dbReference type="SUPFAM" id="SSF56112">
    <property type="entry name" value="Protein kinase-like (PK-like)"/>
    <property type="match status" value="1"/>
</dbReference>
<dbReference type="SMART" id="SM00220">
    <property type="entry name" value="S_TKc"/>
    <property type="match status" value="1"/>
</dbReference>
<dbReference type="Gene3D" id="3.30.200.20">
    <property type="entry name" value="Phosphorylase Kinase, domain 1"/>
    <property type="match status" value="1"/>
</dbReference>
<dbReference type="Gene3D" id="1.10.510.10">
    <property type="entry name" value="Transferase(Phosphotransferase) domain 1"/>
    <property type="match status" value="1"/>
</dbReference>
<dbReference type="InterPro" id="IPR000719">
    <property type="entry name" value="Prot_kinase_dom"/>
</dbReference>